<comment type="caution">
    <text evidence="2">The sequence shown here is derived from an EMBL/GenBank/DDBJ whole genome shotgun (WGS) entry which is preliminary data.</text>
</comment>
<keyword evidence="1" id="KW-0732">Signal</keyword>
<evidence type="ECO:0000256" key="1">
    <source>
        <dbReference type="SAM" id="SignalP"/>
    </source>
</evidence>
<organism evidence="2 3">
    <name type="scientific">Moheibacter lacus</name>
    <dbReference type="NCBI Taxonomy" id="2745851"/>
    <lineage>
        <taxon>Bacteria</taxon>
        <taxon>Pseudomonadati</taxon>
        <taxon>Bacteroidota</taxon>
        <taxon>Flavobacteriia</taxon>
        <taxon>Flavobacteriales</taxon>
        <taxon>Weeksellaceae</taxon>
        <taxon>Moheibacter</taxon>
    </lineage>
</organism>
<proteinExistence type="predicted"/>
<feature type="chain" id="PRO_5032572222" description="Lipoprotein" evidence="1">
    <location>
        <begin position="25"/>
        <end position="207"/>
    </location>
</feature>
<feature type="signal peptide" evidence="1">
    <location>
        <begin position="1"/>
        <end position="24"/>
    </location>
</feature>
<reference evidence="2 3" key="1">
    <citation type="submission" date="2020-07" db="EMBL/GenBank/DDBJ databases">
        <title>Moheibacter lacus sp. nov., a member of the family Flavobacteriaceae isolated from freshwater lake sediment.</title>
        <authorList>
            <person name="Liu Y."/>
        </authorList>
    </citation>
    <scope>NUCLEOTIDE SEQUENCE [LARGE SCALE GENOMIC DNA]</scope>
    <source>
        <strain evidence="2 3">BDHS18</strain>
    </source>
</reference>
<protein>
    <recommendedName>
        <fullName evidence="4">Lipoprotein</fullName>
    </recommendedName>
</protein>
<gene>
    <name evidence="2" type="ORF">HU137_03255</name>
</gene>
<evidence type="ECO:0000313" key="2">
    <source>
        <dbReference type="EMBL" id="MBA5628786.1"/>
    </source>
</evidence>
<dbReference type="Proteomes" id="UP000552241">
    <property type="component" value="Unassembled WGS sequence"/>
</dbReference>
<accession>A0A838ZMG7</accession>
<name>A0A838ZMG7_9FLAO</name>
<sequence length="207" mass="24160">MRQFLRINLLLSSILLFFSCASYSDGFVEKENAIQSFTPGYLTDFQEHSFKISIEAYGKHFGGILVAKKLDVNHFRFAFLNEFGGKMMDFELINRKMKLNDAIDELKRKIILKMLETDFSLLFSEENEIEKSFSYSDWTILKAKQEIQNKSVYFHLNADENLEKIILAYSKEKAQINLKETENLIPEIEISHGKLPIKIYLHLLSNN</sequence>
<evidence type="ECO:0000313" key="3">
    <source>
        <dbReference type="Proteomes" id="UP000552241"/>
    </source>
</evidence>
<dbReference type="EMBL" id="JACDZE010000001">
    <property type="protein sequence ID" value="MBA5628786.1"/>
    <property type="molecule type" value="Genomic_DNA"/>
</dbReference>
<dbReference type="RefSeq" id="WP_182042372.1">
    <property type="nucleotide sequence ID" value="NZ_JACDZE010000001.1"/>
</dbReference>
<dbReference type="AlphaFoldDB" id="A0A838ZMG7"/>
<dbReference type="PROSITE" id="PS51257">
    <property type="entry name" value="PROKAR_LIPOPROTEIN"/>
    <property type="match status" value="1"/>
</dbReference>
<evidence type="ECO:0008006" key="4">
    <source>
        <dbReference type="Google" id="ProtNLM"/>
    </source>
</evidence>
<keyword evidence="3" id="KW-1185">Reference proteome</keyword>